<comment type="similarity">
    <text evidence="4 6">Belongs to the metallo-dependent hydrolases superfamily. Urease alpha subunit family.</text>
</comment>
<dbReference type="SUPFAM" id="SSF51556">
    <property type="entry name" value="Metallo-dependent hydrolases"/>
    <property type="match status" value="1"/>
</dbReference>
<comment type="cofactor">
    <cofactor evidence="4">
        <name>Ni cation</name>
        <dbReference type="ChEBI" id="CHEBI:25516"/>
    </cofactor>
    <text evidence="4">Binds 2 nickel ions per subunit.</text>
</comment>
<feature type="binding site" evidence="4">
    <location>
        <position position="136"/>
    </location>
    <ligand>
        <name>Ni(2+)</name>
        <dbReference type="ChEBI" id="CHEBI:49786"/>
        <label>2</label>
    </ligand>
</feature>
<proteinExistence type="inferred from homology"/>
<dbReference type="PRINTS" id="PR01752">
    <property type="entry name" value="UREASE"/>
</dbReference>
<feature type="modified residue" description="N6-carboxylysine" evidence="4">
    <location>
        <position position="107"/>
    </location>
</feature>
<evidence type="ECO:0000259" key="7">
    <source>
        <dbReference type="PROSITE" id="PS51368"/>
    </source>
</evidence>
<evidence type="ECO:0000256" key="2">
    <source>
        <dbReference type="ARBA" id="ARBA00022596"/>
    </source>
</evidence>
<dbReference type="GO" id="GO:0009039">
    <property type="term" value="F:urease activity"/>
    <property type="evidence" value="ECO:0007669"/>
    <property type="project" value="UniProtKB-UniRule"/>
</dbReference>
<evidence type="ECO:0000256" key="5">
    <source>
        <dbReference type="PROSITE-ProRule" id="PRU00700"/>
    </source>
</evidence>
<feature type="binding site" description="via carbamate group" evidence="4">
    <location>
        <position position="107"/>
    </location>
    <ligand>
        <name>Ni(2+)</name>
        <dbReference type="ChEBI" id="CHEBI:49786"/>
        <label>2</label>
    </ligand>
</feature>
<feature type="binding site" evidence="4">
    <location>
        <position position="26"/>
    </location>
    <ligand>
        <name>Ni(2+)</name>
        <dbReference type="ChEBI" id="CHEBI:49786"/>
        <label>1</label>
    </ligand>
</feature>
<evidence type="ECO:0000256" key="6">
    <source>
        <dbReference type="RuleBase" id="RU004158"/>
    </source>
</evidence>
<dbReference type="SUPFAM" id="SSF51338">
    <property type="entry name" value="Composite domain of metallo-dependent hydrolases"/>
    <property type="match status" value="1"/>
</dbReference>
<feature type="binding site" evidence="4">
    <location>
        <position position="250"/>
    </location>
    <ligand>
        <name>Ni(2+)</name>
        <dbReference type="ChEBI" id="CHEBI:49786"/>
        <label>1</label>
    </ligand>
</feature>
<dbReference type="PROSITE" id="PS51368">
    <property type="entry name" value="UREASE_3"/>
    <property type="match status" value="1"/>
</dbReference>
<dbReference type="EC" id="3.5.1.5" evidence="4"/>
<dbReference type="HAMAP" id="MF_01953">
    <property type="entry name" value="Urease_alpha"/>
    <property type="match status" value="1"/>
</dbReference>
<accession>A0A512HUX1</accession>
<comment type="PTM">
    <text evidence="4">Carboxylation allows a single lysine to coordinate two nickel ions.</text>
</comment>
<feature type="domain" description="Urease" evidence="7">
    <location>
        <begin position="19"/>
        <end position="453"/>
    </location>
</feature>
<dbReference type="GO" id="GO:0043419">
    <property type="term" value="P:urea catabolic process"/>
    <property type="evidence" value="ECO:0007669"/>
    <property type="project" value="UniProtKB-UniRule"/>
</dbReference>
<keyword evidence="2 4" id="KW-0533">Nickel</keyword>
<dbReference type="GO" id="GO:0016151">
    <property type="term" value="F:nickel cation binding"/>
    <property type="evidence" value="ECO:0007669"/>
    <property type="project" value="UniProtKB-UniRule"/>
</dbReference>
<feature type="active site" description="Proton donor" evidence="4 5">
    <location>
        <position position="210"/>
    </location>
</feature>
<dbReference type="PROSITE" id="PS00145">
    <property type="entry name" value="UREASE_2"/>
    <property type="match status" value="1"/>
</dbReference>
<protein>
    <recommendedName>
        <fullName evidence="4">Urease subunit alpha</fullName>
        <ecNumber evidence="4">3.5.1.5</ecNumber>
    </recommendedName>
    <alternativeName>
        <fullName evidence="4">Urea amidohydrolase subunit alpha</fullName>
    </alternativeName>
</protein>
<reference evidence="8 9" key="1">
    <citation type="submission" date="2019-07" db="EMBL/GenBank/DDBJ databases">
        <title>Whole genome shotgun sequence of Aeromicrobium flavum NBRC 107625.</title>
        <authorList>
            <person name="Hosoyama A."/>
            <person name="Uohara A."/>
            <person name="Ohji S."/>
            <person name="Ichikawa N."/>
        </authorList>
    </citation>
    <scope>NUCLEOTIDE SEQUENCE [LARGE SCALE GENOMIC DNA]</scope>
    <source>
        <strain evidence="8 9">NBRC 107625</strain>
    </source>
</reference>
<gene>
    <name evidence="4 8" type="primary">ureC</name>
    <name evidence="8" type="ORF">AFL01nite_15580</name>
</gene>
<dbReference type="Gene3D" id="3.20.20.140">
    <property type="entry name" value="Metal-dependent hydrolases"/>
    <property type="match status" value="1"/>
</dbReference>
<feature type="binding site" description="via carbamate group" evidence="4">
    <location>
        <position position="107"/>
    </location>
    <ligand>
        <name>Ni(2+)</name>
        <dbReference type="ChEBI" id="CHEBI:49786"/>
        <label>1</label>
    </ligand>
</feature>
<dbReference type="UniPathway" id="UPA00258">
    <property type="reaction ID" value="UER00370"/>
</dbReference>
<dbReference type="InterPro" id="IPR005848">
    <property type="entry name" value="Urease_asu"/>
</dbReference>
<feature type="binding site" evidence="4 5">
    <location>
        <position position="109"/>
    </location>
    <ligand>
        <name>substrate</name>
    </ligand>
</feature>
<feature type="binding site" evidence="4">
    <location>
        <position position="162"/>
    </location>
    <ligand>
        <name>Ni(2+)</name>
        <dbReference type="ChEBI" id="CHEBI:49786"/>
        <label>2</label>
    </ligand>
</feature>
<evidence type="ECO:0000313" key="9">
    <source>
        <dbReference type="Proteomes" id="UP000321769"/>
    </source>
</evidence>
<dbReference type="NCBIfam" id="NF009686">
    <property type="entry name" value="PRK13207.1"/>
    <property type="match status" value="1"/>
</dbReference>
<comment type="subcellular location">
    <subcellularLocation>
        <location evidence="4 5">Cytoplasm</location>
    </subcellularLocation>
</comment>
<feature type="binding site" evidence="4">
    <location>
        <position position="24"/>
    </location>
    <ligand>
        <name>Ni(2+)</name>
        <dbReference type="ChEBI" id="CHEBI:49786"/>
        <label>1</label>
    </ligand>
</feature>
<keyword evidence="4 5" id="KW-0963">Cytoplasm</keyword>
<comment type="pathway">
    <text evidence="1 4">Nitrogen metabolism; urea degradation; CO(2) and NH(3) from urea (urease route): step 1/1.</text>
</comment>
<dbReference type="AlphaFoldDB" id="A0A512HUX1"/>
<dbReference type="InterPro" id="IPR011059">
    <property type="entry name" value="Metal-dep_hydrolase_composite"/>
</dbReference>
<dbReference type="InterPro" id="IPR032466">
    <property type="entry name" value="Metal_Hydrolase"/>
</dbReference>
<name>A0A512HUX1_9ACTN</name>
<keyword evidence="4 5" id="KW-0378">Hydrolase</keyword>
<dbReference type="InterPro" id="IPR017950">
    <property type="entry name" value="Urease_AS"/>
</dbReference>
<dbReference type="InterPro" id="IPR017951">
    <property type="entry name" value="Urease_asu_c"/>
</dbReference>
<dbReference type="InterPro" id="IPR050112">
    <property type="entry name" value="Urease_alpha_subunit"/>
</dbReference>
<comment type="catalytic activity">
    <reaction evidence="3 4">
        <text>urea + 2 H2O + H(+) = hydrogencarbonate + 2 NH4(+)</text>
        <dbReference type="Rhea" id="RHEA:20557"/>
        <dbReference type="ChEBI" id="CHEBI:15377"/>
        <dbReference type="ChEBI" id="CHEBI:15378"/>
        <dbReference type="ChEBI" id="CHEBI:16199"/>
        <dbReference type="ChEBI" id="CHEBI:17544"/>
        <dbReference type="ChEBI" id="CHEBI:28938"/>
        <dbReference type="EC" id="3.5.1.5"/>
    </reaction>
</comment>
<dbReference type="InterPro" id="IPR006680">
    <property type="entry name" value="Amidohydro-rel"/>
</dbReference>
<evidence type="ECO:0000256" key="4">
    <source>
        <dbReference type="HAMAP-Rule" id="MF_01953"/>
    </source>
</evidence>
<dbReference type="EMBL" id="BJZQ01000006">
    <property type="protein sequence ID" value="GEO89231.1"/>
    <property type="molecule type" value="Genomic_DNA"/>
</dbReference>
<comment type="caution">
    <text evidence="8">The sequence shown here is derived from an EMBL/GenBank/DDBJ whole genome shotgun (WGS) entry which is preliminary data.</text>
</comment>
<comment type="subunit">
    <text evidence="4">Heterotrimer of UreA (gamma), UreB (beta) and UreC (alpha) subunits. Three heterotrimers associate to form the active enzyme.</text>
</comment>
<dbReference type="PANTHER" id="PTHR43440">
    <property type="entry name" value="UREASE"/>
    <property type="match status" value="1"/>
</dbReference>
<dbReference type="Pfam" id="PF01979">
    <property type="entry name" value="Amidohydro_1"/>
    <property type="match status" value="1"/>
</dbReference>
<dbReference type="GO" id="GO:0005737">
    <property type="term" value="C:cytoplasm"/>
    <property type="evidence" value="ECO:0007669"/>
    <property type="project" value="UniProtKB-SubCell"/>
</dbReference>
<evidence type="ECO:0000256" key="3">
    <source>
        <dbReference type="ARBA" id="ARBA00047778"/>
    </source>
</evidence>
<keyword evidence="9" id="KW-1185">Reference proteome</keyword>
<dbReference type="Proteomes" id="UP000321769">
    <property type="component" value="Unassembled WGS sequence"/>
</dbReference>
<sequence>MRDCLVALPGGGVLVRAAGAIDIHVHFLSRSQLVEALSSGITTVGGGGTGPSEGSKATTVTPGAWHLRTIHRALDSLPLNVLLMGKGNTVSAPALAEQALAGAGSYKVHEDWGSTPAAIDAALRAADEHGLQVALHSDSLNEAGYLESTVGAIAGRSIHAFHAEGAGGGHAPDILSIASLPHVIPGSTNPTLPHTVNTVAEHLDMLMVCHHLNPRVPEDLAFAESRIRATTIAAEDLLHDLGALSITSSDAQAMGRIGEVVTRTWQVAHVMKDRYGSLGGRADNVRAKRYVAKYTINPAVAHGLDDEIGSVEPGKLADLVLWDPRFFGFRPEVVLKAGALVWGSLGDPNASIPTPQPQLMRPALVDTANGADHAVTFVAPSAIDAGLAAELGLQRRLVGLKPTRDVGKAQMVHNDAVPDITVDPESFSIHVDGELVEPKPAESLPLTQLYSLF</sequence>
<evidence type="ECO:0000313" key="8">
    <source>
        <dbReference type="EMBL" id="GEO89231.1"/>
    </source>
</evidence>
<organism evidence="8 9">
    <name type="scientific">Aeromicrobium flavum</name>
    <dbReference type="NCBI Taxonomy" id="416568"/>
    <lineage>
        <taxon>Bacteria</taxon>
        <taxon>Bacillati</taxon>
        <taxon>Actinomycetota</taxon>
        <taxon>Actinomycetes</taxon>
        <taxon>Propionibacteriales</taxon>
        <taxon>Nocardioidaceae</taxon>
        <taxon>Aeromicrobium</taxon>
    </lineage>
</organism>
<keyword evidence="4" id="KW-0479">Metal-binding</keyword>
<dbReference type="PANTHER" id="PTHR43440:SF1">
    <property type="entry name" value="UREASE"/>
    <property type="match status" value="1"/>
</dbReference>
<evidence type="ECO:0000256" key="1">
    <source>
        <dbReference type="ARBA" id="ARBA00004897"/>
    </source>
</evidence>